<dbReference type="EMBL" id="FNMV01000009">
    <property type="protein sequence ID" value="SDX36118.1"/>
    <property type="molecule type" value="Genomic_DNA"/>
</dbReference>
<organism evidence="2 3">
    <name type="scientific">Flavobacterium degerlachei</name>
    <dbReference type="NCBI Taxonomy" id="229203"/>
    <lineage>
        <taxon>Bacteria</taxon>
        <taxon>Pseudomonadati</taxon>
        <taxon>Bacteroidota</taxon>
        <taxon>Flavobacteriia</taxon>
        <taxon>Flavobacteriales</taxon>
        <taxon>Flavobacteriaceae</taxon>
        <taxon>Flavobacterium</taxon>
    </lineage>
</organism>
<proteinExistence type="predicted"/>
<dbReference type="InterPro" id="IPR014914">
    <property type="entry name" value="RES_dom"/>
</dbReference>
<evidence type="ECO:0000313" key="3">
    <source>
        <dbReference type="Proteomes" id="UP000198569"/>
    </source>
</evidence>
<feature type="domain" description="RES" evidence="1">
    <location>
        <begin position="80"/>
        <end position="242"/>
    </location>
</feature>
<gene>
    <name evidence="2" type="ORF">SAMN05444338_109137</name>
</gene>
<dbReference type="RefSeq" id="WP_091432918.1">
    <property type="nucleotide sequence ID" value="NZ_FNMV01000009.1"/>
</dbReference>
<evidence type="ECO:0000313" key="2">
    <source>
        <dbReference type="EMBL" id="SDX36118.1"/>
    </source>
</evidence>
<evidence type="ECO:0000259" key="1">
    <source>
        <dbReference type="Pfam" id="PF08808"/>
    </source>
</evidence>
<name>A0A1H3B360_9FLAO</name>
<reference evidence="3" key="1">
    <citation type="submission" date="2016-10" db="EMBL/GenBank/DDBJ databases">
        <authorList>
            <person name="Varghese N."/>
            <person name="Submissions S."/>
        </authorList>
    </citation>
    <scope>NUCLEOTIDE SEQUENCE [LARGE SCALE GENOMIC DNA]</scope>
    <source>
        <strain evidence="3">DSM 15718</strain>
    </source>
</reference>
<dbReference type="AlphaFoldDB" id="A0A1H3B360"/>
<dbReference type="OrthoDB" id="761857at2"/>
<dbReference type="Proteomes" id="UP000198569">
    <property type="component" value="Unassembled WGS sequence"/>
</dbReference>
<dbReference type="STRING" id="229203.SAMN05444338_109137"/>
<dbReference type="Pfam" id="PF08808">
    <property type="entry name" value="RES"/>
    <property type="match status" value="1"/>
</dbReference>
<keyword evidence="3" id="KW-1185">Reference proteome</keyword>
<protein>
    <submittedName>
        <fullName evidence="2">RES domain-containing protein</fullName>
    </submittedName>
</protein>
<accession>A0A1H3B360</accession>
<sequence length="322" mass="38622">MKEIQILNEVLKSIENFNKEILKKPSDFTEIKEYITYLDGIFMKHFKIFHNMTQIIKPKLLPFKMFRVREYEPIKNKDLFNEYSYPPTDFVGDGRCNFKKKPVFYCSNNPITALLEVIRNTEYKSKKFCISTWSLIDNNEDLIIDNFLQSNLHPLNIFQNLANSQIENIDKVFEQKLNNEQKLGIIEFYKFLDSKFIEDKDYSISSFLAHRRLYADHNFRSDIIIYPSVQTESKSVNFAIQPNFVDNCMKIERFYIVELDYYDKTSNKFSLTFSKYGKIEKNVILWRNLKLDDLEDYEENFKNDFKAYLDNPHEFNYVKNTT</sequence>